<proteinExistence type="predicted"/>
<dbReference type="InterPro" id="IPR017582">
    <property type="entry name" value="SelU"/>
</dbReference>
<dbReference type="PANTHER" id="PTHR30401">
    <property type="entry name" value="TRNA 2-SELENOURIDINE SYNTHASE"/>
    <property type="match status" value="1"/>
</dbReference>
<dbReference type="SUPFAM" id="SSF52821">
    <property type="entry name" value="Rhodanese/Cell cycle control phosphatase"/>
    <property type="match status" value="1"/>
</dbReference>
<dbReference type="InterPro" id="IPR001763">
    <property type="entry name" value="Rhodanese-like_dom"/>
</dbReference>
<sequence length="361" mass="39155">MLDLGRFPALLVAGEEMPTPIASTEALVHPHQIEVQEFSSYDLVIDARSPEAYQEDRIPGAVNIPVTEADRGVAAGSNLGVVRDVGPAMPYTLANHARRLRPGAAVLIYCDRGGSDSMVWAAPLRTAGFVVDVLAGGWACYRRWVAAGLEVLPRAFTFRLLLAAPVSGLSRVVRALEGQGDQVLDLTALAGQRLVPGLALPGDLEPSQQAFETQLLHQLRRLDPRRPVWVRVGLCGMGHLELPPALRDALAISQGARLVVPLSIRALAWQECLQAKGVGLDQLLGTIGASARLPKAEDLLRWQRLAESGRELDMLGEIISDFAEPSCVSEVWSREPKLIRVDRLTEHTLTDVIDALRAHDA</sequence>
<dbReference type="Gene3D" id="3.40.250.10">
    <property type="entry name" value="Rhodanese-like domain"/>
    <property type="match status" value="1"/>
</dbReference>
<feature type="domain" description="Rhodanese" evidence="1">
    <location>
        <begin position="43"/>
        <end position="153"/>
    </location>
</feature>
<reference evidence="2 3" key="1">
    <citation type="submission" date="2024-09" db="EMBL/GenBank/DDBJ databases">
        <title>Novel species of the genus Pelomonas and Roseateles isolated from streams.</title>
        <authorList>
            <person name="Lu H."/>
        </authorList>
    </citation>
    <scope>NUCLEOTIDE SEQUENCE [LARGE SCALE GENOMIC DNA]</scope>
    <source>
        <strain evidence="2 3">BYS96W</strain>
    </source>
</reference>
<evidence type="ECO:0000259" key="1">
    <source>
        <dbReference type="PROSITE" id="PS50206"/>
    </source>
</evidence>
<dbReference type="SMART" id="SM00450">
    <property type="entry name" value="RHOD"/>
    <property type="match status" value="1"/>
</dbReference>
<keyword evidence="3" id="KW-1185">Reference proteome</keyword>
<gene>
    <name evidence="2" type="ORF">ACG00X_17480</name>
</gene>
<dbReference type="PROSITE" id="PS50206">
    <property type="entry name" value="RHODANESE_3"/>
    <property type="match status" value="1"/>
</dbReference>
<organism evidence="2 3">
    <name type="scientific">Pelomonas nitida</name>
    <dbReference type="NCBI Taxonomy" id="3299027"/>
    <lineage>
        <taxon>Bacteria</taxon>
        <taxon>Pseudomonadati</taxon>
        <taxon>Pseudomonadota</taxon>
        <taxon>Betaproteobacteria</taxon>
        <taxon>Burkholderiales</taxon>
        <taxon>Sphaerotilaceae</taxon>
        <taxon>Roseateles</taxon>
    </lineage>
</organism>
<dbReference type="InterPro" id="IPR036873">
    <property type="entry name" value="Rhodanese-like_dom_sf"/>
</dbReference>
<dbReference type="RefSeq" id="WP_394489809.1">
    <property type="nucleotide sequence ID" value="NZ_JBIGIA010000014.1"/>
</dbReference>
<dbReference type="Pfam" id="PF00581">
    <property type="entry name" value="Rhodanese"/>
    <property type="match status" value="1"/>
</dbReference>
<dbReference type="EMBL" id="JBIGIA010000014">
    <property type="protein sequence ID" value="MFG6458636.1"/>
    <property type="molecule type" value="Genomic_DNA"/>
</dbReference>
<dbReference type="PANTHER" id="PTHR30401:SF0">
    <property type="entry name" value="TRNA 2-SELENOURIDINE SYNTHASE"/>
    <property type="match status" value="1"/>
</dbReference>
<comment type="caution">
    <text evidence="2">The sequence shown here is derived from an EMBL/GenBank/DDBJ whole genome shotgun (WGS) entry which is preliminary data.</text>
</comment>
<evidence type="ECO:0000313" key="2">
    <source>
        <dbReference type="EMBL" id="MFG6458636.1"/>
    </source>
</evidence>
<evidence type="ECO:0000313" key="3">
    <source>
        <dbReference type="Proteomes" id="UP001606305"/>
    </source>
</evidence>
<accession>A0ABW7G9Z4</accession>
<name>A0ABW7G9Z4_9BURK</name>
<protein>
    <submittedName>
        <fullName evidence="2">Rhodanese-like domain-containing protein</fullName>
    </submittedName>
</protein>
<dbReference type="Proteomes" id="UP001606305">
    <property type="component" value="Unassembled WGS sequence"/>
</dbReference>